<organism evidence="2">
    <name type="scientific">Tanacetum cinerariifolium</name>
    <name type="common">Dalmatian daisy</name>
    <name type="synonym">Chrysanthemum cinerariifolium</name>
    <dbReference type="NCBI Taxonomy" id="118510"/>
    <lineage>
        <taxon>Eukaryota</taxon>
        <taxon>Viridiplantae</taxon>
        <taxon>Streptophyta</taxon>
        <taxon>Embryophyta</taxon>
        <taxon>Tracheophyta</taxon>
        <taxon>Spermatophyta</taxon>
        <taxon>Magnoliopsida</taxon>
        <taxon>eudicotyledons</taxon>
        <taxon>Gunneridae</taxon>
        <taxon>Pentapetalae</taxon>
        <taxon>asterids</taxon>
        <taxon>campanulids</taxon>
        <taxon>Asterales</taxon>
        <taxon>Asteraceae</taxon>
        <taxon>Asteroideae</taxon>
        <taxon>Anthemideae</taxon>
        <taxon>Anthemidinae</taxon>
        <taxon>Tanacetum</taxon>
    </lineage>
</organism>
<dbReference type="AlphaFoldDB" id="A0A6L2MEN1"/>
<feature type="region of interest" description="Disordered" evidence="1">
    <location>
        <begin position="308"/>
        <end position="330"/>
    </location>
</feature>
<sequence>MAELVFLDATERGISPENSRFPRRGRTFAATQTETVPANTSLQGKLLESGNSPIHPAVQKAISAGQQKMIEVVISYVNATIDTTAIGFKRRLLIKNQLVTHLTLSITLRAVLDALRKPVDSKVTTKLWVGSALNIKTLVTTVERRETPIEGREKVPSLAWSPYMKLLKGLKHEVEHGKAKVDLAAIEAYNPEADTKYIAALHALKDLMYPLVDQPEKLKDAPIDVIMSSLYFESYSGEDAPQLIRELRHSSSQLKIPVYPEVRNPKDPWSFKEEILLEDAIGANISRAKKKKCRWCAVPMGLVPPTMPATQTDITKDEASPKLLRSKYPW</sequence>
<evidence type="ECO:0000313" key="2">
    <source>
        <dbReference type="EMBL" id="GEU72160.1"/>
    </source>
</evidence>
<accession>A0A6L2MEN1</accession>
<dbReference type="InterPro" id="IPR038535">
    <property type="entry name" value="CNOT1_TTP_bind_sf"/>
</dbReference>
<protein>
    <submittedName>
        <fullName evidence="2">Rhomboid-like protein 15</fullName>
    </submittedName>
</protein>
<proteinExistence type="predicted"/>
<gene>
    <name evidence="2" type="ORF">Tci_044138</name>
</gene>
<reference evidence="2" key="1">
    <citation type="journal article" date="2019" name="Sci. Rep.">
        <title>Draft genome of Tanacetum cinerariifolium, the natural source of mosquito coil.</title>
        <authorList>
            <person name="Yamashiro T."/>
            <person name="Shiraishi A."/>
            <person name="Satake H."/>
            <person name="Nakayama K."/>
        </authorList>
    </citation>
    <scope>NUCLEOTIDE SEQUENCE</scope>
</reference>
<evidence type="ECO:0000256" key="1">
    <source>
        <dbReference type="SAM" id="MobiDB-lite"/>
    </source>
</evidence>
<dbReference type="Gene3D" id="1.25.40.840">
    <property type="entry name" value="CCR4-NOT transcription complex subunit 1 TTP binding domain"/>
    <property type="match status" value="1"/>
</dbReference>
<name>A0A6L2MEN1_TANCI</name>
<dbReference type="EMBL" id="BKCJ010006437">
    <property type="protein sequence ID" value="GEU72160.1"/>
    <property type="molecule type" value="Genomic_DNA"/>
</dbReference>
<comment type="caution">
    <text evidence="2">The sequence shown here is derived from an EMBL/GenBank/DDBJ whole genome shotgun (WGS) entry which is preliminary data.</text>
</comment>